<keyword evidence="4" id="KW-0548">Nucleotidyltransferase</keyword>
<dbReference type="Pfam" id="PF01909">
    <property type="entry name" value="NTP_transf_2"/>
    <property type="match status" value="1"/>
</dbReference>
<evidence type="ECO:0000256" key="9">
    <source>
        <dbReference type="ARBA" id="ARBA00038276"/>
    </source>
</evidence>
<evidence type="ECO:0000313" key="11">
    <source>
        <dbReference type="EMBL" id="MBW4465495.1"/>
    </source>
</evidence>
<sequence>MNRDEVLAFLTDHRNTLRQLGVRSLALFGSVARAEATADSDIDILVDLEQPVTFDRYMDIKFYLEDHLKASVDLVTWKSLHPQLHSTVQKEAIYVA</sequence>
<dbReference type="GO" id="GO:0016779">
    <property type="term" value="F:nucleotidyltransferase activity"/>
    <property type="evidence" value="ECO:0007669"/>
    <property type="project" value="UniProtKB-KW"/>
</dbReference>
<proteinExistence type="inferred from homology"/>
<keyword evidence="7" id="KW-0067">ATP-binding</keyword>
<dbReference type="PANTHER" id="PTHR33571:SF14">
    <property type="entry name" value="PROTEIN ADENYLYLTRANSFERASE MJ0435-RELATED"/>
    <property type="match status" value="1"/>
</dbReference>
<keyword evidence="5" id="KW-0479">Metal-binding</keyword>
<keyword evidence="8" id="KW-0460">Magnesium</keyword>
<dbReference type="AlphaFoldDB" id="A0A951U4C6"/>
<organism evidence="11 12">
    <name type="scientific">Pegethrix bostrychoides GSE-TBD4-15B</name>
    <dbReference type="NCBI Taxonomy" id="2839662"/>
    <lineage>
        <taxon>Bacteria</taxon>
        <taxon>Bacillati</taxon>
        <taxon>Cyanobacteriota</taxon>
        <taxon>Cyanophyceae</taxon>
        <taxon>Oculatellales</taxon>
        <taxon>Oculatellaceae</taxon>
        <taxon>Pegethrix</taxon>
    </lineage>
</organism>
<evidence type="ECO:0000256" key="3">
    <source>
        <dbReference type="ARBA" id="ARBA00022679"/>
    </source>
</evidence>
<evidence type="ECO:0000313" key="12">
    <source>
        <dbReference type="Proteomes" id="UP000707356"/>
    </source>
</evidence>
<dbReference type="GO" id="GO:0046872">
    <property type="term" value="F:metal ion binding"/>
    <property type="evidence" value="ECO:0007669"/>
    <property type="project" value="UniProtKB-KW"/>
</dbReference>
<name>A0A951U4C6_9CYAN</name>
<evidence type="ECO:0000256" key="1">
    <source>
        <dbReference type="ARBA" id="ARBA00001946"/>
    </source>
</evidence>
<keyword evidence="2" id="KW-1277">Toxin-antitoxin system</keyword>
<keyword evidence="6" id="KW-0547">Nucleotide-binding</keyword>
<dbReference type="SUPFAM" id="SSF81301">
    <property type="entry name" value="Nucleotidyltransferase"/>
    <property type="match status" value="1"/>
</dbReference>
<gene>
    <name evidence="11" type="ORF">KME07_08650</name>
</gene>
<reference evidence="11" key="1">
    <citation type="submission" date="2021-05" db="EMBL/GenBank/DDBJ databases">
        <authorList>
            <person name="Pietrasiak N."/>
            <person name="Ward R."/>
            <person name="Stajich J.E."/>
            <person name="Kurbessoian T."/>
        </authorList>
    </citation>
    <scope>NUCLEOTIDE SEQUENCE</scope>
    <source>
        <strain evidence="11">GSE-TBD4-15B</strain>
    </source>
</reference>
<dbReference type="InterPro" id="IPR002934">
    <property type="entry name" value="Polymerase_NTP_transf_dom"/>
</dbReference>
<evidence type="ECO:0000256" key="5">
    <source>
        <dbReference type="ARBA" id="ARBA00022723"/>
    </source>
</evidence>
<dbReference type="GO" id="GO:0005524">
    <property type="term" value="F:ATP binding"/>
    <property type="evidence" value="ECO:0007669"/>
    <property type="project" value="UniProtKB-KW"/>
</dbReference>
<comment type="similarity">
    <text evidence="9">Belongs to the MntA antitoxin family.</text>
</comment>
<dbReference type="Proteomes" id="UP000707356">
    <property type="component" value="Unassembled WGS sequence"/>
</dbReference>
<dbReference type="InterPro" id="IPR043519">
    <property type="entry name" value="NT_sf"/>
</dbReference>
<keyword evidence="3" id="KW-0808">Transferase</keyword>
<feature type="domain" description="Polymerase nucleotidyl transferase" evidence="10">
    <location>
        <begin position="13"/>
        <end position="95"/>
    </location>
</feature>
<evidence type="ECO:0000256" key="2">
    <source>
        <dbReference type="ARBA" id="ARBA00022649"/>
    </source>
</evidence>
<evidence type="ECO:0000256" key="7">
    <source>
        <dbReference type="ARBA" id="ARBA00022840"/>
    </source>
</evidence>
<comment type="caution">
    <text evidence="11">The sequence shown here is derived from an EMBL/GenBank/DDBJ whole genome shotgun (WGS) entry which is preliminary data.</text>
</comment>
<evidence type="ECO:0000256" key="8">
    <source>
        <dbReference type="ARBA" id="ARBA00022842"/>
    </source>
</evidence>
<dbReference type="PANTHER" id="PTHR33571">
    <property type="entry name" value="SSL8005 PROTEIN"/>
    <property type="match status" value="1"/>
</dbReference>
<comment type="cofactor">
    <cofactor evidence="1">
        <name>Mg(2+)</name>
        <dbReference type="ChEBI" id="CHEBI:18420"/>
    </cofactor>
</comment>
<reference evidence="11" key="2">
    <citation type="journal article" date="2022" name="Microbiol. Resour. Announc.">
        <title>Metagenome Sequencing to Explore Phylogenomics of Terrestrial Cyanobacteria.</title>
        <authorList>
            <person name="Ward R.D."/>
            <person name="Stajich J.E."/>
            <person name="Johansen J.R."/>
            <person name="Huntemann M."/>
            <person name="Clum A."/>
            <person name="Foster B."/>
            <person name="Foster B."/>
            <person name="Roux S."/>
            <person name="Palaniappan K."/>
            <person name="Varghese N."/>
            <person name="Mukherjee S."/>
            <person name="Reddy T.B.K."/>
            <person name="Daum C."/>
            <person name="Copeland A."/>
            <person name="Chen I.A."/>
            <person name="Ivanova N.N."/>
            <person name="Kyrpides N.C."/>
            <person name="Shapiro N."/>
            <person name="Eloe-Fadrosh E.A."/>
            <person name="Pietrasiak N."/>
        </authorList>
    </citation>
    <scope>NUCLEOTIDE SEQUENCE</scope>
    <source>
        <strain evidence="11">GSE-TBD4-15B</strain>
    </source>
</reference>
<dbReference type="Gene3D" id="3.30.460.10">
    <property type="entry name" value="Beta Polymerase, domain 2"/>
    <property type="match status" value="1"/>
</dbReference>
<dbReference type="CDD" id="cd05403">
    <property type="entry name" value="NT_KNTase_like"/>
    <property type="match status" value="1"/>
</dbReference>
<evidence type="ECO:0000259" key="10">
    <source>
        <dbReference type="Pfam" id="PF01909"/>
    </source>
</evidence>
<dbReference type="EMBL" id="JAHHHV010000045">
    <property type="protein sequence ID" value="MBW4465495.1"/>
    <property type="molecule type" value="Genomic_DNA"/>
</dbReference>
<dbReference type="InterPro" id="IPR052038">
    <property type="entry name" value="Type-VII_TA_antitoxin"/>
</dbReference>
<accession>A0A951U4C6</accession>
<evidence type="ECO:0000256" key="4">
    <source>
        <dbReference type="ARBA" id="ARBA00022695"/>
    </source>
</evidence>
<protein>
    <submittedName>
        <fullName evidence="11">Nucleotidyltransferase family protein</fullName>
    </submittedName>
</protein>
<evidence type="ECO:0000256" key="6">
    <source>
        <dbReference type="ARBA" id="ARBA00022741"/>
    </source>
</evidence>